<dbReference type="PANTHER" id="PTHR34136:SF1">
    <property type="entry name" value="UDP-N-ACETYL-D-MANNOSAMINURONIC ACID TRANSFERASE"/>
    <property type="match status" value="1"/>
</dbReference>
<comment type="caution">
    <text evidence="3">The sequence shown here is derived from an EMBL/GenBank/DDBJ whole genome shotgun (WGS) entry which is preliminary data.</text>
</comment>
<gene>
    <name evidence="3" type="ORF">SI859A1_00352</name>
</gene>
<name>Q1YH86_AURMS</name>
<dbReference type="OrthoDB" id="9771846at2"/>
<keyword evidence="1" id="KW-0328">Glycosyltransferase</keyword>
<evidence type="ECO:0000256" key="1">
    <source>
        <dbReference type="ARBA" id="ARBA00022676"/>
    </source>
</evidence>
<keyword evidence="2 3" id="KW-0808">Transferase</keyword>
<proteinExistence type="predicted"/>
<dbReference type="InterPro" id="IPR004629">
    <property type="entry name" value="WecG_TagA_CpsF"/>
</dbReference>
<dbReference type="AlphaFoldDB" id="Q1YH86"/>
<organism evidence="3 4">
    <name type="scientific">Aurantimonas manganoxydans (strain ATCC BAA-1229 / DSM 21871 / SI85-9A1)</name>
    <dbReference type="NCBI Taxonomy" id="287752"/>
    <lineage>
        <taxon>Bacteria</taxon>
        <taxon>Pseudomonadati</taxon>
        <taxon>Pseudomonadota</taxon>
        <taxon>Alphaproteobacteria</taxon>
        <taxon>Hyphomicrobiales</taxon>
        <taxon>Aurantimonadaceae</taxon>
        <taxon>Aurantimonas</taxon>
    </lineage>
</organism>
<protein>
    <submittedName>
        <fullName evidence="3">Putative glycosyl transferase, WecB/TagA/CpsF family</fullName>
    </submittedName>
</protein>
<sequence length="265" mass="28672">MDGGQHLPQEASPQTAMAERRIAGIAVADITGADAIRRLDAAMSSEGAPTRLAFLNAHCVNLVRANPDYRRALAACLVLPDGIGVDIAARLLYGARFRENLNGTDFVPRLLSALDRPLRVALIGGAPGVAERAAGRFGEIAPHHDYVTISDGYFDAAGQAVVLTALEHAEADIVLVAMGVPAQELFLVNALNSRHGRLFVGVGALFDFHAGNVSRAPALVRRLRMEWVWRLALEPARLWRRYILGNPAFLLGILRDRFAPRHPIG</sequence>
<evidence type="ECO:0000256" key="2">
    <source>
        <dbReference type="ARBA" id="ARBA00022679"/>
    </source>
</evidence>
<dbReference type="HOGENOM" id="CLU_063203_1_0_5"/>
<dbReference type="PANTHER" id="PTHR34136">
    <property type="match status" value="1"/>
</dbReference>
<dbReference type="GO" id="GO:0016758">
    <property type="term" value="F:hexosyltransferase activity"/>
    <property type="evidence" value="ECO:0007669"/>
    <property type="project" value="TreeGrafter"/>
</dbReference>
<dbReference type="EMBL" id="AAPJ01000004">
    <property type="protein sequence ID" value="EAS49693.1"/>
    <property type="molecule type" value="Genomic_DNA"/>
</dbReference>
<dbReference type="CDD" id="cd06533">
    <property type="entry name" value="Glyco_transf_WecG_TagA"/>
    <property type="match status" value="1"/>
</dbReference>
<dbReference type="Pfam" id="PF03808">
    <property type="entry name" value="Glyco_tran_WecG"/>
    <property type="match status" value="1"/>
</dbReference>
<accession>Q1YH86</accession>
<evidence type="ECO:0000313" key="3">
    <source>
        <dbReference type="EMBL" id="EAS49693.1"/>
    </source>
</evidence>
<dbReference type="RefSeq" id="WP_009208232.1">
    <property type="nucleotide sequence ID" value="NZ_BBWP01000031.1"/>
</dbReference>
<dbReference type="NCBIfam" id="TIGR00696">
    <property type="entry name" value="wecG_tagA_cpsF"/>
    <property type="match status" value="1"/>
</dbReference>
<reference evidence="3 4" key="1">
    <citation type="journal article" date="2008" name="Appl. Environ. Microbiol.">
        <title>Genomic insights into Mn(II) oxidation by the marine alphaproteobacterium Aurantimonas sp. strain SI85-9A1.</title>
        <authorList>
            <person name="Dick G.J."/>
            <person name="Podell S."/>
            <person name="Johnson H.A."/>
            <person name="Rivera-Espinoza Y."/>
            <person name="Bernier-Latmani R."/>
            <person name="McCarthy J.K."/>
            <person name="Torpey J.W."/>
            <person name="Clement B.G."/>
            <person name="Gaasterland T."/>
            <person name="Tebo B.M."/>
        </authorList>
    </citation>
    <scope>NUCLEOTIDE SEQUENCE [LARGE SCALE GENOMIC DNA]</scope>
    <source>
        <strain evidence="3 4">SI85-9A1</strain>
    </source>
</reference>
<dbReference type="Proteomes" id="UP000000321">
    <property type="component" value="Unassembled WGS sequence"/>
</dbReference>
<evidence type="ECO:0000313" key="4">
    <source>
        <dbReference type="Proteomes" id="UP000000321"/>
    </source>
</evidence>
<dbReference type="BioCyc" id="AURANTIMONAS:SI859A1_00352-MONOMER"/>
<keyword evidence="4" id="KW-1185">Reference proteome</keyword>